<protein>
    <submittedName>
        <fullName evidence="1">DUF4163 domain-containing protein</fullName>
    </submittedName>
</protein>
<proteinExistence type="predicted"/>
<dbReference type="RefSeq" id="WP_144074629.1">
    <property type="nucleotide sequence ID" value="NZ_CP076128.1"/>
</dbReference>
<gene>
    <name evidence="1" type="ORF">KM029_18300</name>
</gene>
<sequence>MRLIIFSILLIFNTSFKQTSTVLNYALLENSIEIEKQGFNKLNSSLHYELNVSYPKVMYTNKIDVEHKINLDIQGIMAFAISDFLSKTRSVKIDKGVLGLSYMNLNYNVHFNNNGILSLCFDKETFYNGLDGVRKLSVTYNYDVNDKRKIQLKDLFKTGVDYYSSLNKIIKEKLGNGAKVSSDAVNTFCITKEGLYFPLDIKKCRGKKCPDFIKINWSELQEILSPYISQKKDI</sequence>
<reference evidence="1 2" key="1">
    <citation type="submission" date="2021-05" db="EMBL/GenBank/DDBJ databases">
        <title>Comparative genomic studies on the polysaccharide-degrading batcterial strains of the Flammeovirga genus.</title>
        <authorList>
            <person name="Zewei F."/>
            <person name="Zheng Z."/>
            <person name="Yu L."/>
            <person name="Ruyue G."/>
            <person name="Yanhong M."/>
            <person name="Yuanyuan C."/>
            <person name="Jingyan G."/>
            <person name="Wenjun H."/>
        </authorList>
    </citation>
    <scope>NUCLEOTIDE SEQUENCE [LARGE SCALE GENOMIC DNA]</scope>
    <source>
        <strain evidence="1 2">YS10</strain>
    </source>
</reference>
<dbReference type="EMBL" id="CP076128">
    <property type="protein sequence ID" value="QWG07231.1"/>
    <property type="molecule type" value="Genomic_DNA"/>
</dbReference>
<evidence type="ECO:0000313" key="1">
    <source>
        <dbReference type="EMBL" id="QWG07231.1"/>
    </source>
</evidence>
<organism evidence="1 2">
    <name type="scientific">Flammeovirga kamogawensis</name>
    <dbReference type="NCBI Taxonomy" id="373891"/>
    <lineage>
        <taxon>Bacteria</taxon>
        <taxon>Pseudomonadati</taxon>
        <taxon>Bacteroidota</taxon>
        <taxon>Cytophagia</taxon>
        <taxon>Cytophagales</taxon>
        <taxon>Flammeovirgaceae</taxon>
        <taxon>Flammeovirga</taxon>
    </lineage>
</organism>
<dbReference type="Gene3D" id="3.30.565.40">
    <property type="entry name" value="Fervidobacterium nodosum Rt17-B1 like"/>
    <property type="match status" value="1"/>
</dbReference>
<evidence type="ECO:0000313" key="2">
    <source>
        <dbReference type="Proteomes" id="UP000682802"/>
    </source>
</evidence>
<name>A0ABX8GUJ0_9BACT</name>
<dbReference type="Proteomes" id="UP000682802">
    <property type="component" value="Chromosome 1"/>
</dbReference>
<keyword evidence="2" id="KW-1185">Reference proteome</keyword>
<accession>A0ABX8GUJ0</accession>